<name>W4VMU4_9BACI</name>
<feature type="domain" description="Spore germination protein N-terminal" evidence="1">
    <location>
        <begin position="20"/>
        <end position="180"/>
    </location>
</feature>
<reference evidence="2 3" key="1">
    <citation type="journal article" date="2014" name="Genome Announc.">
        <title>Draft Genome Sequence of the Boron-Tolerant and Moderately Halotolerant Bacterium Gracilibacillus boraciitolerans JCM 21714T.</title>
        <authorList>
            <person name="Ahmed I."/>
            <person name="Oshima K."/>
            <person name="Suda W."/>
            <person name="Kitamura K."/>
            <person name="Iida T."/>
            <person name="Ohmori Y."/>
            <person name="Fujiwara T."/>
            <person name="Hattori M."/>
            <person name="Ohkuma M."/>
        </authorList>
    </citation>
    <scope>NUCLEOTIDE SEQUENCE [LARGE SCALE GENOMIC DNA]</scope>
    <source>
        <strain evidence="2 3">JCM 21714</strain>
    </source>
</reference>
<dbReference type="AlphaFoldDB" id="W4VMU4"/>
<gene>
    <name evidence="2" type="ORF">JCM21714_3602</name>
</gene>
<dbReference type="PANTHER" id="PTHR35789:SF1">
    <property type="entry name" value="SPORE GERMINATION PROTEIN B3"/>
    <property type="match status" value="1"/>
</dbReference>
<dbReference type="PANTHER" id="PTHR35789">
    <property type="entry name" value="SPORE GERMINATION PROTEIN B3"/>
    <property type="match status" value="1"/>
</dbReference>
<sequence length="185" mass="20894">MKRLLLVLFISGTVLVGCWDVQELTELGIVTAIAIDKDEETGEYILTSQYLRPSAESTFAPSQEEPFLIVSVKGRTISELMRKANHKIDRKSFYAHNKVIVVSEQVAKEGLVSLFETFQRKQEVRSYVWVAVAHETSAFASLEKQQNSISKLPADFLYSLFDNAEYDAVATNLLTFYKDALKMGE</sequence>
<keyword evidence="3" id="KW-1185">Reference proteome</keyword>
<evidence type="ECO:0000259" key="1">
    <source>
        <dbReference type="Pfam" id="PF25198"/>
    </source>
</evidence>
<dbReference type="InterPro" id="IPR057336">
    <property type="entry name" value="GerAC_N"/>
</dbReference>
<dbReference type="InterPro" id="IPR008844">
    <property type="entry name" value="Spore_GerAC-like"/>
</dbReference>
<dbReference type="eggNOG" id="ENOG5032D96">
    <property type="taxonomic scope" value="Bacteria"/>
</dbReference>
<dbReference type="Gene3D" id="6.20.190.10">
    <property type="entry name" value="Nutrient germinant receptor protein C, domain 1"/>
    <property type="match status" value="1"/>
</dbReference>
<proteinExistence type="predicted"/>
<dbReference type="PROSITE" id="PS51257">
    <property type="entry name" value="PROKAR_LIPOPROTEIN"/>
    <property type="match status" value="1"/>
</dbReference>
<evidence type="ECO:0000313" key="2">
    <source>
        <dbReference type="EMBL" id="GAE94446.1"/>
    </source>
</evidence>
<evidence type="ECO:0000313" key="3">
    <source>
        <dbReference type="Proteomes" id="UP000019102"/>
    </source>
</evidence>
<dbReference type="Pfam" id="PF25198">
    <property type="entry name" value="Spore_GerAC_N"/>
    <property type="match status" value="1"/>
</dbReference>
<dbReference type="EMBL" id="BAVS01000024">
    <property type="protein sequence ID" value="GAE94446.1"/>
    <property type="molecule type" value="Genomic_DNA"/>
</dbReference>
<protein>
    <submittedName>
        <fullName evidence="2">Spore germination protein GerKC</fullName>
    </submittedName>
</protein>
<dbReference type="Proteomes" id="UP000019102">
    <property type="component" value="Unassembled WGS sequence"/>
</dbReference>
<dbReference type="OrthoDB" id="2569624at2"/>
<dbReference type="STRING" id="1298598.JCM21714_3602"/>
<organism evidence="2 3">
    <name type="scientific">Gracilibacillus boraciitolerans JCM 21714</name>
    <dbReference type="NCBI Taxonomy" id="1298598"/>
    <lineage>
        <taxon>Bacteria</taxon>
        <taxon>Bacillati</taxon>
        <taxon>Bacillota</taxon>
        <taxon>Bacilli</taxon>
        <taxon>Bacillales</taxon>
        <taxon>Bacillaceae</taxon>
        <taxon>Gracilibacillus</taxon>
    </lineage>
</organism>
<comment type="caution">
    <text evidence="2">The sequence shown here is derived from an EMBL/GenBank/DDBJ whole genome shotgun (WGS) entry which is preliminary data.</text>
</comment>
<dbReference type="RefSeq" id="WP_148295042.1">
    <property type="nucleotide sequence ID" value="NZ_BAVS01000024.1"/>
</dbReference>
<dbReference type="GO" id="GO:0016020">
    <property type="term" value="C:membrane"/>
    <property type="evidence" value="ECO:0007669"/>
    <property type="project" value="InterPro"/>
</dbReference>
<accession>W4VMU4</accession>
<dbReference type="GO" id="GO:0009847">
    <property type="term" value="P:spore germination"/>
    <property type="evidence" value="ECO:0007669"/>
    <property type="project" value="InterPro"/>
</dbReference>